<dbReference type="Proteomes" id="UP001165082">
    <property type="component" value="Unassembled WGS sequence"/>
</dbReference>
<dbReference type="Pfam" id="PF00501">
    <property type="entry name" value="AMP-binding"/>
    <property type="match status" value="1"/>
</dbReference>
<dbReference type="Pfam" id="PF13193">
    <property type="entry name" value="AMP-binding_C"/>
    <property type="match status" value="1"/>
</dbReference>
<dbReference type="GO" id="GO:0031956">
    <property type="term" value="F:medium-chain fatty acid-CoA ligase activity"/>
    <property type="evidence" value="ECO:0007669"/>
    <property type="project" value="TreeGrafter"/>
</dbReference>
<dbReference type="PROSITE" id="PS00455">
    <property type="entry name" value="AMP_BINDING"/>
    <property type="match status" value="1"/>
</dbReference>
<dbReference type="EMBL" id="BRXZ01003585">
    <property type="protein sequence ID" value="GMH57792.1"/>
    <property type="molecule type" value="Genomic_DNA"/>
</dbReference>
<dbReference type="PANTHER" id="PTHR43201">
    <property type="entry name" value="ACYL-COA SYNTHETASE"/>
    <property type="match status" value="1"/>
</dbReference>
<gene>
    <name evidence="3" type="ORF">TrRE_jg1835</name>
</gene>
<name>A0A9W6ZNU2_9STRA</name>
<dbReference type="InterPro" id="IPR042099">
    <property type="entry name" value="ANL_N_sf"/>
</dbReference>
<protein>
    <recommendedName>
        <fullName evidence="5">AMP-dependent synthetase/ligase domain-containing protein</fullName>
    </recommendedName>
</protein>
<reference evidence="3" key="1">
    <citation type="submission" date="2022-07" db="EMBL/GenBank/DDBJ databases">
        <title>Genome analysis of Parmales, a sister group of diatoms, reveals the evolutionary specialization of diatoms from phago-mixotrophs to photoautotrophs.</title>
        <authorList>
            <person name="Ban H."/>
            <person name="Sato S."/>
            <person name="Yoshikawa S."/>
            <person name="Kazumasa Y."/>
            <person name="Nakamura Y."/>
            <person name="Ichinomiya M."/>
            <person name="Saitoh K."/>
            <person name="Sato N."/>
            <person name="Blanc-Mathieu R."/>
            <person name="Endo H."/>
            <person name="Kuwata A."/>
            <person name="Ogata H."/>
        </authorList>
    </citation>
    <scope>NUCLEOTIDE SEQUENCE</scope>
</reference>
<dbReference type="PANTHER" id="PTHR43201:SF32">
    <property type="entry name" value="2-SUCCINYLBENZOATE--COA LIGASE, CHLOROPLASTIC_PEROXISOMAL"/>
    <property type="match status" value="1"/>
</dbReference>
<feature type="domain" description="AMP-dependent synthetase/ligase" evidence="1">
    <location>
        <begin position="56"/>
        <end position="167"/>
    </location>
</feature>
<dbReference type="OrthoDB" id="16262at2759"/>
<dbReference type="InterPro" id="IPR045851">
    <property type="entry name" value="AMP-bd_C_sf"/>
</dbReference>
<dbReference type="SUPFAM" id="SSF56801">
    <property type="entry name" value="Acetyl-CoA synthetase-like"/>
    <property type="match status" value="1"/>
</dbReference>
<dbReference type="Gene3D" id="3.30.300.30">
    <property type="match status" value="1"/>
</dbReference>
<sequence length="350" mass="37833">MTPSGPHFYLPSRSPTHATIKIVLKSLNHAINEPSSSSPLILLNPRWSANEILYAIRSICPNDDISSVVLYHEGSASVPSEIPFLKSLRELATSTYDAPSAIHLPSPVIVLFTSGTTGKPKGVKLSLRSVLFQSFAKTRPPTSYDSDTALYLNIPLCHVGGLISMLGVGNSYSSHIEVGIFSPTGSPLPDGEVGVIGTRGPHVMDGYVGCPPQQPSEFLMTNDLGYFHVPSSTFCFVGRANDTVRSGGETVVCAEVEREVMRCALGLRECASFGLEDPNTARGEVVCVAVVPSAGKLRLSDFEGVLKSRWGLASYKRPRRFYQLKELPRNSNGKVLKAALRLKFGGRSRL</sequence>
<evidence type="ECO:0000259" key="2">
    <source>
        <dbReference type="Pfam" id="PF13193"/>
    </source>
</evidence>
<organism evidence="3 4">
    <name type="scientific">Triparma retinervis</name>
    <dbReference type="NCBI Taxonomy" id="2557542"/>
    <lineage>
        <taxon>Eukaryota</taxon>
        <taxon>Sar</taxon>
        <taxon>Stramenopiles</taxon>
        <taxon>Ochrophyta</taxon>
        <taxon>Bolidophyceae</taxon>
        <taxon>Parmales</taxon>
        <taxon>Triparmaceae</taxon>
        <taxon>Triparma</taxon>
    </lineage>
</organism>
<comment type="caution">
    <text evidence="3">The sequence shown here is derived from an EMBL/GenBank/DDBJ whole genome shotgun (WGS) entry which is preliminary data.</text>
</comment>
<keyword evidence="4" id="KW-1185">Reference proteome</keyword>
<proteinExistence type="predicted"/>
<evidence type="ECO:0000313" key="3">
    <source>
        <dbReference type="EMBL" id="GMH57792.1"/>
    </source>
</evidence>
<evidence type="ECO:0000313" key="4">
    <source>
        <dbReference type="Proteomes" id="UP001165082"/>
    </source>
</evidence>
<dbReference type="AlphaFoldDB" id="A0A9W6ZNU2"/>
<evidence type="ECO:0000259" key="1">
    <source>
        <dbReference type="Pfam" id="PF00501"/>
    </source>
</evidence>
<dbReference type="Gene3D" id="3.40.50.12780">
    <property type="entry name" value="N-terminal domain of ligase-like"/>
    <property type="match status" value="2"/>
</dbReference>
<accession>A0A9W6ZNU2</accession>
<feature type="domain" description="AMP-binding enzyme C-terminal" evidence="2">
    <location>
        <begin position="256"/>
        <end position="334"/>
    </location>
</feature>
<dbReference type="InterPro" id="IPR020845">
    <property type="entry name" value="AMP-binding_CS"/>
</dbReference>
<evidence type="ECO:0008006" key="5">
    <source>
        <dbReference type="Google" id="ProtNLM"/>
    </source>
</evidence>
<dbReference type="InterPro" id="IPR000873">
    <property type="entry name" value="AMP-dep_synth/lig_dom"/>
</dbReference>
<dbReference type="GO" id="GO:0006631">
    <property type="term" value="P:fatty acid metabolic process"/>
    <property type="evidence" value="ECO:0007669"/>
    <property type="project" value="TreeGrafter"/>
</dbReference>
<dbReference type="InterPro" id="IPR025110">
    <property type="entry name" value="AMP-bd_C"/>
</dbReference>